<dbReference type="InterPro" id="IPR000731">
    <property type="entry name" value="SSD"/>
</dbReference>
<evidence type="ECO:0000256" key="1">
    <source>
        <dbReference type="ARBA" id="ARBA00004141"/>
    </source>
</evidence>
<organism evidence="9 10">
    <name type="scientific">Ridgeia piscesae</name>
    <name type="common">Tubeworm</name>
    <dbReference type="NCBI Taxonomy" id="27915"/>
    <lineage>
        <taxon>Eukaryota</taxon>
        <taxon>Metazoa</taxon>
        <taxon>Spiralia</taxon>
        <taxon>Lophotrochozoa</taxon>
        <taxon>Annelida</taxon>
        <taxon>Polychaeta</taxon>
        <taxon>Sedentaria</taxon>
        <taxon>Canalipalpata</taxon>
        <taxon>Sabellida</taxon>
        <taxon>Siboglinidae</taxon>
        <taxon>Ridgeia</taxon>
    </lineage>
</organism>
<evidence type="ECO:0000256" key="2">
    <source>
        <dbReference type="ARBA" id="ARBA00022692"/>
    </source>
</evidence>
<evidence type="ECO:0000256" key="7">
    <source>
        <dbReference type="SAM" id="Phobius"/>
    </source>
</evidence>
<evidence type="ECO:0000313" key="9">
    <source>
        <dbReference type="EMBL" id="KAK2191780.1"/>
    </source>
</evidence>
<feature type="transmembrane region" description="Helical" evidence="7">
    <location>
        <begin position="231"/>
        <end position="250"/>
    </location>
</feature>
<keyword evidence="3 7" id="KW-1133">Transmembrane helix</keyword>
<keyword evidence="4 7" id="KW-0472">Membrane</keyword>
<dbReference type="Gene3D" id="1.20.1640.10">
    <property type="entry name" value="Multidrug efflux transporter AcrB transmembrane domain"/>
    <property type="match status" value="1"/>
</dbReference>
<dbReference type="PROSITE" id="PS50156">
    <property type="entry name" value="SSD"/>
    <property type="match status" value="1"/>
</dbReference>
<feature type="transmembrane region" description="Helical" evidence="7">
    <location>
        <begin position="145"/>
        <end position="174"/>
    </location>
</feature>
<dbReference type="Pfam" id="PF12349">
    <property type="entry name" value="Sterol-sensing"/>
    <property type="match status" value="1"/>
</dbReference>
<feature type="transmembrane region" description="Helical" evidence="7">
    <location>
        <begin position="46"/>
        <end position="69"/>
    </location>
</feature>
<feature type="transmembrane region" description="Helical" evidence="7">
    <location>
        <begin position="23"/>
        <end position="40"/>
    </location>
</feature>
<name>A0AAD9PBK7_RIDPI</name>
<keyword evidence="2 7" id="KW-0812">Transmembrane</keyword>
<evidence type="ECO:0000259" key="8">
    <source>
        <dbReference type="PROSITE" id="PS50156"/>
    </source>
</evidence>
<dbReference type="EMBL" id="JAODUO010000046">
    <property type="protein sequence ID" value="KAK2191780.1"/>
    <property type="molecule type" value="Genomic_DNA"/>
</dbReference>
<sequence length="382" mass="43791">MSFYYNSPSLFLSAIKTEARRDGWLAFGGLLFVSVMMRVYTCSCWVSFWMLFGMATSFVSSLLFYLYVFDLHFLGQWHMLSTFVVVGVGIDNVFACHDAWAEAGRNRHETLAHRLSACCRQAARPVFATTLIITSAYCAKAAAPFLAIFSFGAFIAPMTLINSLSVAILFPVVIVTYHVTWKKYECGHHRVNLTNDSASGLLRKAQLDTKERAAAHVFSGPYLRCIVHPTARWVVLLLSAWVIGNSFYLIHRSFRVNRKQLPYFRENTNFGRFEQKHDMAFRDSLDSDHTSKIYLVWGLLEQDLSSCHLTDHLCFGRTVLDEGFQINSKAAQLAMLKLCNQLKTMSKEDMNRLRIRKHFYTREPELKCFIDDINDFLKVLSL</sequence>
<evidence type="ECO:0000256" key="3">
    <source>
        <dbReference type="ARBA" id="ARBA00022989"/>
    </source>
</evidence>
<gene>
    <name evidence="9" type="ORF">NP493_46g09038</name>
</gene>
<protein>
    <recommendedName>
        <fullName evidence="8">SSD domain-containing protein</fullName>
    </recommendedName>
</protein>
<dbReference type="InterPro" id="IPR052081">
    <property type="entry name" value="Dispatched_Hh_regulator"/>
</dbReference>
<reference evidence="9" key="1">
    <citation type="journal article" date="2023" name="Mol. Biol. Evol.">
        <title>Third-Generation Sequencing Reveals the Adaptive Role of the Epigenome in Three Deep-Sea Polychaetes.</title>
        <authorList>
            <person name="Perez M."/>
            <person name="Aroh O."/>
            <person name="Sun Y."/>
            <person name="Lan Y."/>
            <person name="Juniper S.K."/>
            <person name="Young C.R."/>
            <person name="Angers B."/>
            <person name="Qian P.Y."/>
        </authorList>
    </citation>
    <scope>NUCLEOTIDE SEQUENCE</scope>
    <source>
        <strain evidence="9">R07B-5</strain>
    </source>
</reference>
<evidence type="ECO:0000256" key="5">
    <source>
        <dbReference type="ARBA" id="ARBA00023180"/>
    </source>
</evidence>
<dbReference type="PANTHER" id="PTHR45951:SF7">
    <property type="entry name" value="SSD DOMAIN-CONTAINING PROTEIN"/>
    <property type="match status" value="1"/>
</dbReference>
<proteinExistence type="inferred from homology"/>
<accession>A0AAD9PBK7</accession>
<dbReference type="AlphaFoldDB" id="A0AAD9PBK7"/>
<comment type="subcellular location">
    <subcellularLocation>
        <location evidence="1">Membrane</location>
        <topology evidence="1">Multi-pass membrane protein</topology>
    </subcellularLocation>
</comment>
<evidence type="ECO:0000313" key="10">
    <source>
        <dbReference type="Proteomes" id="UP001209878"/>
    </source>
</evidence>
<comment type="caution">
    <text evidence="9">The sequence shown here is derived from an EMBL/GenBank/DDBJ whole genome shotgun (WGS) entry which is preliminary data.</text>
</comment>
<dbReference type="GO" id="GO:0022857">
    <property type="term" value="F:transmembrane transporter activity"/>
    <property type="evidence" value="ECO:0007669"/>
    <property type="project" value="TreeGrafter"/>
</dbReference>
<dbReference type="PANTHER" id="PTHR45951">
    <property type="entry name" value="PROTEIN DISPATCHED-RELATED"/>
    <property type="match status" value="1"/>
</dbReference>
<dbReference type="InterPro" id="IPR053958">
    <property type="entry name" value="HMGCR/SNAP/NPC1-like_SSD"/>
</dbReference>
<dbReference type="GO" id="GO:0016020">
    <property type="term" value="C:membrane"/>
    <property type="evidence" value="ECO:0007669"/>
    <property type="project" value="UniProtKB-SubCell"/>
</dbReference>
<keyword evidence="10" id="KW-1185">Reference proteome</keyword>
<evidence type="ECO:0000256" key="4">
    <source>
        <dbReference type="ARBA" id="ARBA00023136"/>
    </source>
</evidence>
<keyword evidence="5" id="KW-0325">Glycoprotein</keyword>
<feature type="domain" description="SSD" evidence="8">
    <location>
        <begin position="83"/>
        <end position="176"/>
    </location>
</feature>
<dbReference type="SUPFAM" id="SSF82866">
    <property type="entry name" value="Multidrug efflux transporter AcrB transmembrane domain"/>
    <property type="match status" value="1"/>
</dbReference>
<evidence type="ECO:0000256" key="6">
    <source>
        <dbReference type="ARBA" id="ARBA00038046"/>
    </source>
</evidence>
<dbReference type="Proteomes" id="UP001209878">
    <property type="component" value="Unassembled WGS sequence"/>
</dbReference>
<comment type="similarity">
    <text evidence="6">Belongs to the dispatched family.</text>
</comment>